<gene>
    <name evidence="16" type="ORF">NliqN6_1615</name>
</gene>
<feature type="region of interest" description="Disordered" evidence="14">
    <location>
        <begin position="384"/>
        <end position="408"/>
    </location>
</feature>
<evidence type="ECO:0000256" key="5">
    <source>
        <dbReference type="ARBA" id="ARBA00022695"/>
    </source>
</evidence>
<organism evidence="16 17">
    <name type="scientific">Naganishia liquefaciens</name>
    <dbReference type="NCBI Taxonomy" id="104408"/>
    <lineage>
        <taxon>Eukaryota</taxon>
        <taxon>Fungi</taxon>
        <taxon>Dikarya</taxon>
        <taxon>Basidiomycota</taxon>
        <taxon>Agaricomycotina</taxon>
        <taxon>Tremellomycetes</taxon>
        <taxon>Filobasidiales</taxon>
        <taxon>Filobasidiaceae</taxon>
        <taxon>Naganishia</taxon>
    </lineage>
</organism>
<dbReference type="SMART" id="SM00483">
    <property type="entry name" value="POLXc"/>
    <property type="match status" value="1"/>
</dbReference>
<dbReference type="Gene3D" id="3.30.460.10">
    <property type="entry name" value="Beta Polymerase, domain 2"/>
    <property type="match status" value="1"/>
</dbReference>
<dbReference type="SUPFAM" id="SSF81301">
    <property type="entry name" value="Nucleotidyltransferase"/>
    <property type="match status" value="1"/>
</dbReference>
<comment type="catalytic activity">
    <reaction evidence="12 13">
        <text>DNA(n) + a 2'-deoxyribonucleoside 5'-triphosphate = DNA(n+1) + diphosphate</text>
        <dbReference type="Rhea" id="RHEA:22508"/>
        <dbReference type="Rhea" id="RHEA-COMP:17339"/>
        <dbReference type="Rhea" id="RHEA-COMP:17340"/>
        <dbReference type="ChEBI" id="CHEBI:33019"/>
        <dbReference type="ChEBI" id="CHEBI:61560"/>
        <dbReference type="ChEBI" id="CHEBI:173112"/>
        <dbReference type="EC" id="2.7.7.7"/>
    </reaction>
</comment>
<keyword evidence="6" id="KW-0479">Metal-binding</keyword>
<evidence type="ECO:0000256" key="1">
    <source>
        <dbReference type="ARBA" id="ARBA00001946"/>
    </source>
</evidence>
<dbReference type="Gene3D" id="3.30.210.10">
    <property type="entry name" value="DNA polymerase, thumb domain"/>
    <property type="match status" value="1"/>
</dbReference>
<dbReference type="InterPro" id="IPR037160">
    <property type="entry name" value="DNA_Pol_thumb_sf"/>
</dbReference>
<keyword evidence="11 13" id="KW-0539">Nucleus</keyword>
<keyword evidence="5 13" id="KW-0548">Nucleotidyltransferase</keyword>
<evidence type="ECO:0000256" key="7">
    <source>
        <dbReference type="ARBA" id="ARBA00022763"/>
    </source>
</evidence>
<feature type="compositionally biased region" description="Basic residues" evidence="14">
    <location>
        <begin position="392"/>
        <end position="406"/>
    </location>
</feature>
<feature type="compositionally biased region" description="Basic residues" evidence="14">
    <location>
        <begin position="1"/>
        <end position="14"/>
    </location>
</feature>
<dbReference type="PRINTS" id="PR00869">
    <property type="entry name" value="DNAPOLX"/>
</dbReference>
<proteinExistence type="inferred from homology"/>
<evidence type="ECO:0000259" key="15">
    <source>
        <dbReference type="SMART" id="SM00483"/>
    </source>
</evidence>
<comment type="similarity">
    <text evidence="3 13">Belongs to the DNA polymerase type-X family.</text>
</comment>
<dbReference type="InterPro" id="IPR002008">
    <property type="entry name" value="DNA_pol_X_beta-like"/>
</dbReference>
<dbReference type="InterPro" id="IPR022312">
    <property type="entry name" value="DNA_pol_X"/>
</dbReference>
<dbReference type="SUPFAM" id="SSF81585">
    <property type="entry name" value="PsbU/PolX domain-like"/>
    <property type="match status" value="1"/>
</dbReference>
<dbReference type="EC" id="2.7.7.7" evidence="13"/>
<evidence type="ECO:0000313" key="16">
    <source>
        <dbReference type="EMBL" id="GHJ85213.1"/>
    </source>
</evidence>
<dbReference type="PRINTS" id="PR00870">
    <property type="entry name" value="DNAPOLXBETA"/>
</dbReference>
<dbReference type="InterPro" id="IPR029398">
    <property type="entry name" value="PolB_thumb"/>
</dbReference>
<dbReference type="OrthoDB" id="205514at2759"/>
<dbReference type="InterPro" id="IPR002054">
    <property type="entry name" value="DNA-dir_DNA_pol_X"/>
</dbReference>
<dbReference type="PANTHER" id="PTHR11276">
    <property type="entry name" value="DNA POLYMERASE TYPE-X FAMILY MEMBER"/>
    <property type="match status" value="1"/>
</dbReference>
<evidence type="ECO:0000256" key="4">
    <source>
        <dbReference type="ARBA" id="ARBA00022679"/>
    </source>
</evidence>
<evidence type="ECO:0000256" key="3">
    <source>
        <dbReference type="ARBA" id="ARBA00008323"/>
    </source>
</evidence>
<dbReference type="InterPro" id="IPR043519">
    <property type="entry name" value="NT_sf"/>
</dbReference>
<keyword evidence="17" id="KW-1185">Reference proteome</keyword>
<feature type="domain" description="DNA-directed DNA polymerase X" evidence="15">
    <location>
        <begin position="232"/>
        <end position="625"/>
    </location>
</feature>
<dbReference type="Pfam" id="PF14791">
    <property type="entry name" value="DNA_pol_B_thumb"/>
    <property type="match status" value="1"/>
</dbReference>
<evidence type="ECO:0000256" key="13">
    <source>
        <dbReference type="RuleBase" id="RU366014"/>
    </source>
</evidence>
<keyword evidence="9 13" id="KW-0239">DNA-directed DNA polymerase</keyword>
<dbReference type="InterPro" id="IPR010996">
    <property type="entry name" value="HHH_MUS81"/>
</dbReference>
<evidence type="ECO:0000256" key="2">
    <source>
        <dbReference type="ARBA" id="ARBA00004123"/>
    </source>
</evidence>
<dbReference type="InterPro" id="IPR028207">
    <property type="entry name" value="DNA_pol_B_palm_palm"/>
</dbReference>
<evidence type="ECO:0000313" key="17">
    <source>
        <dbReference type="Proteomes" id="UP000620104"/>
    </source>
</evidence>
<keyword evidence="7 13" id="KW-0227">DNA damage</keyword>
<comment type="cofactor">
    <cofactor evidence="1">
        <name>Mg(2+)</name>
        <dbReference type="ChEBI" id="CHEBI:18420"/>
    </cofactor>
</comment>
<evidence type="ECO:0000256" key="9">
    <source>
        <dbReference type="ARBA" id="ARBA00022932"/>
    </source>
</evidence>
<dbReference type="SUPFAM" id="SSF47802">
    <property type="entry name" value="DNA polymerase beta, N-terminal domain-like"/>
    <property type="match status" value="1"/>
</dbReference>
<comment type="caution">
    <text evidence="16">The sequence shown here is derived from an EMBL/GenBank/DDBJ whole genome shotgun (WGS) entry which is preliminary data.</text>
</comment>
<dbReference type="PROSITE" id="PS00522">
    <property type="entry name" value="DNA_POLYMERASE_X"/>
    <property type="match status" value="1"/>
</dbReference>
<dbReference type="InterPro" id="IPR027421">
    <property type="entry name" value="DNA_pol_lamdba_lyase_dom_sf"/>
</dbReference>
<dbReference type="GO" id="GO:0003677">
    <property type="term" value="F:DNA binding"/>
    <property type="evidence" value="ECO:0007669"/>
    <property type="project" value="UniProtKB-UniRule"/>
</dbReference>
<dbReference type="AlphaFoldDB" id="A0A8H3TQC7"/>
<reference evidence="16" key="1">
    <citation type="submission" date="2020-07" db="EMBL/GenBank/DDBJ databases">
        <title>Draft Genome Sequence of a Deep-Sea Yeast, Naganishia (Cryptococcus) liquefaciens strain N6.</title>
        <authorList>
            <person name="Han Y.W."/>
            <person name="Kajitani R."/>
            <person name="Morimoto H."/>
            <person name="Parhat M."/>
            <person name="Tsubouchi H."/>
            <person name="Bakenova O."/>
            <person name="Ogata M."/>
            <person name="Argunhan B."/>
            <person name="Aoki R."/>
            <person name="Kajiwara S."/>
            <person name="Itoh T."/>
            <person name="Iwasaki H."/>
        </authorList>
    </citation>
    <scope>NUCLEOTIDE SEQUENCE</scope>
    <source>
        <strain evidence="16">N6</strain>
    </source>
</reference>
<dbReference type="Gene3D" id="1.10.150.20">
    <property type="entry name" value="5' to 3' exonuclease, C-terminal subdomain"/>
    <property type="match status" value="1"/>
</dbReference>
<dbReference type="GO" id="GO:0006284">
    <property type="term" value="P:base-excision repair"/>
    <property type="evidence" value="ECO:0007669"/>
    <property type="project" value="TreeGrafter"/>
</dbReference>
<protein>
    <recommendedName>
        <fullName evidence="13">DNA polymerase</fullName>
        <ecNumber evidence="13">2.7.7.7</ecNumber>
    </recommendedName>
</protein>
<dbReference type="Pfam" id="PF14792">
    <property type="entry name" value="DNA_pol_B_palm"/>
    <property type="match status" value="1"/>
</dbReference>
<sequence>MPADRPHHHTHPHPYARPPSPAPAPSRPPPTPASDASRPAIHPTPLYPLLSHIRIHILPTKLDGNLPTAYARVEALAGIVSPVEDASVIVTALRGRARLVKVLGSAQMVDERWIVGMEWLTRAYEEVVAYGEARQRAGSVGRDVPESSLQPAVNLPPLQRTYVPPPHVPAREAYMIPNTGAYVRHPPAEPPVVSDAQDAVHQDPRDLAPFPVGIELRDIPNRAVQRCSPLKCVNQDIIDAIKPIYQMREYDDPDQRNSNVLSYRRSMSILKSVPRRIESGADALQLPDLGAKVAERIDEFLSTGHVIEAEEILASDRFQTLEMLASVYTVGHRKARELYTDWGCRTLEDLAEHYALKEAAEWDSGVVGEGIPSGYAPTFRRVGAAGSLSSPSRRRRSRDAARRRREGKMSAAEIVREWIGLKPDLDSKIPRAEVAEIEACVGAELEALLPGCRYTVTGGYRRGKPESNDVDIVFCPPTEDVDVGRLLRDLVTRMADLGIITHVLHVAVASHHTKDHANFDGLDKAFILFRLPPTVLPDGTIHCRLTRRVDFIMAPKNKYALAVLGWSGSMMFERDLKRYAENELNLKFDSGRFADRSTGEEYFPKTEREIFEILGLRYVQPQWRNADA</sequence>
<evidence type="ECO:0000256" key="10">
    <source>
        <dbReference type="ARBA" id="ARBA00023204"/>
    </source>
</evidence>
<keyword evidence="10 13" id="KW-0234">DNA repair</keyword>
<dbReference type="GO" id="GO:0006303">
    <property type="term" value="P:double-strand break repair via nonhomologous end joining"/>
    <property type="evidence" value="ECO:0007669"/>
    <property type="project" value="TreeGrafter"/>
</dbReference>
<name>A0A8H3TQC7_9TREE</name>
<dbReference type="GO" id="GO:0003887">
    <property type="term" value="F:DNA-directed DNA polymerase activity"/>
    <property type="evidence" value="ECO:0007669"/>
    <property type="project" value="UniProtKB-UniRule"/>
</dbReference>
<evidence type="ECO:0000256" key="8">
    <source>
        <dbReference type="ARBA" id="ARBA00022842"/>
    </source>
</evidence>
<keyword evidence="8" id="KW-0460">Magnesium</keyword>
<dbReference type="FunFam" id="3.30.210.10:FF:000005">
    <property type="entry name" value="DNA polymerase IV"/>
    <property type="match status" value="1"/>
</dbReference>
<dbReference type="Proteomes" id="UP000620104">
    <property type="component" value="Unassembled WGS sequence"/>
</dbReference>
<dbReference type="GO" id="GO:0046872">
    <property type="term" value="F:metal ion binding"/>
    <property type="evidence" value="ECO:0007669"/>
    <property type="project" value="UniProtKB-UniRule"/>
</dbReference>
<dbReference type="Pfam" id="PF14716">
    <property type="entry name" value="HHH_8"/>
    <property type="match status" value="1"/>
</dbReference>
<dbReference type="PANTHER" id="PTHR11276:SF42">
    <property type="entry name" value="DNA POLYMERASE BETA"/>
    <property type="match status" value="1"/>
</dbReference>
<comment type="subcellular location">
    <subcellularLocation>
        <location evidence="2 13">Nucleus</location>
    </subcellularLocation>
</comment>
<evidence type="ECO:0000256" key="6">
    <source>
        <dbReference type="ARBA" id="ARBA00022723"/>
    </source>
</evidence>
<feature type="compositionally biased region" description="Pro residues" evidence="14">
    <location>
        <begin position="15"/>
        <end position="32"/>
    </location>
</feature>
<dbReference type="GO" id="GO:0005634">
    <property type="term" value="C:nucleus"/>
    <property type="evidence" value="ECO:0007669"/>
    <property type="project" value="UniProtKB-SubCell"/>
</dbReference>
<dbReference type="InterPro" id="IPR019843">
    <property type="entry name" value="DNA_pol-X_BS"/>
</dbReference>
<feature type="region of interest" description="Disordered" evidence="14">
    <location>
        <begin position="1"/>
        <end position="41"/>
    </location>
</feature>
<evidence type="ECO:0000256" key="12">
    <source>
        <dbReference type="ARBA" id="ARBA00049244"/>
    </source>
</evidence>
<evidence type="ECO:0000256" key="11">
    <source>
        <dbReference type="ARBA" id="ARBA00023242"/>
    </source>
</evidence>
<evidence type="ECO:0000256" key="14">
    <source>
        <dbReference type="SAM" id="MobiDB-lite"/>
    </source>
</evidence>
<dbReference type="EMBL" id="BLZA01000011">
    <property type="protein sequence ID" value="GHJ85213.1"/>
    <property type="molecule type" value="Genomic_DNA"/>
</dbReference>
<comment type="function">
    <text evidence="13">DNA polymerase that functions in several pathways of DNA repair. Involved in base excision repair (BER) responsible for repair of lesions that give rise to abasic (AP) sites in DNA. Also contributes to DNA double-strand break repair by non-homologous end joining and homologous recombination. Has both template-dependent and template-independent (terminal transferase) DNA polymerase activities. Has also a 5'-deoxyribose-5-phosphate lyase (dRP lyase) activity.</text>
</comment>
<keyword evidence="4 13" id="KW-0808">Transferase</keyword>
<accession>A0A8H3TQC7</accession>
<dbReference type="Gene3D" id="1.10.150.110">
    <property type="entry name" value="DNA polymerase beta, N-terminal domain-like"/>
    <property type="match status" value="1"/>
</dbReference>